<organism evidence="3 4">
    <name type="scientific">Senna tora</name>
    <dbReference type="NCBI Taxonomy" id="362788"/>
    <lineage>
        <taxon>Eukaryota</taxon>
        <taxon>Viridiplantae</taxon>
        <taxon>Streptophyta</taxon>
        <taxon>Embryophyta</taxon>
        <taxon>Tracheophyta</taxon>
        <taxon>Spermatophyta</taxon>
        <taxon>Magnoliopsida</taxon>
        <taxon>eudicotyledons</taxon>
        <taxon>Gunneridae</taxon>
        <taxon>Pentapetalae</taxon>
        <taxon>rosids</taxon>
        <taxon>fabids</taxon>
        <taxon>Fabales</taxon>
        <taxon>Fabaceae</taxon>
        <taxon>Caesalpinioideae</taxon>
        <taxon>Cassia clade</taxon>
        <taxon>Senna</taxon>
    </lineage>
</organism>
<dbReference type="PANTHER" id="PTHR34188:SF20">
    <property type="entry name" value="PROTEIN, PUTATIVE-RELATED"/>
    <property type="match status" value="1"/>
</dbReference>
<dbReference type="PANTHER" id="PTHR34188">
    <property type="entry name" value="OS01G0299500 PROTEIN"/>
    <property type="match status" value="1"/>
</dbReference>
<reference evidence="3" key="1">
    <citation type="submission" date="2020-09" db="EMBL/GenBank/DDBJ databases">
        <title>Genome-Enabled Discovery of Anthraquinone Biosynthesis in Senna tora.</title>
        <authorList>
            <person name="Kang S.-H."/>
            <person name="Pandey R.P."/>
            <person name="Lee C.-M."/>
            <person name="Sim J.-S."/>
            <person name="Jeong J.-T."/>
            <person name="Choi B.-S."/>
            <person name="Jung M."/>
            <person name="Ginzburg D."/>
            <person name="Zhao K."/>
            <person name="Won S.Y."/>
            <person name="Oh T.-J."/>
            <person name="Yu Y."/>
            <person name="Kim N.-H."/>
            <person name="Lee O.R."/>
            <person name="Lee T.-H."/>
            <person name="Bashyal P."/>
            <person name="Kim T.-S."/>
            <person name="Lee W.-H."/>
            <person name="Kawkins C."/>
            <person name="Kim C.-K."/>
            <person name="Kim J.S."/>
            <person name="Ahn B.O."/>
            <person name="Rhee S.Y."/>
            <person name="Sohng J.K."/>
        </authorList>
    </citation>
    <scope>NUCLEOTIDE SEQUENCE</scope>
    <source>
        <tissue evidence="3">Leaf</tissue>
    </source>
</reference>
<feature type="transmembrane region" description="Helical" evidence="2">
    <location>
        <begin position="155"/>
        <end position="175"/>
    </location>
</feature>
<protein>
    <recommendedName>
        <fullName evidence="5">Transmembrane protein</fullName>
    </recommendedName>
</protein>
<gene>
    <name evidence="3" type="ORF">G2W53_006176</name>
</gene>
<accession>A0A834X4G5</accession>
<evidence type="ECO:0000313" key="4">
    <source>
        <dbReference type="Proteomes" id="UP000634136"/>
    </source>
</evidence>
<feature type="region of interest" description="Disordered" evidence="1">
    <location>
        <begin position="90"/>
        <end position="117"/>
    </location>
</feature>
<dbReference type="OrthoDB" id="909678at2759"/>
<name>A0A834X4G5_9FABA</name>
<evidence type="ECO:0000256" key="1">
    <source>
        <dbReference type="SAM" id="MobiDB-lite"/>
    </source>
</evidence>
<dbReference type="Proteomes" id="UP000634136">
    <property type="component" value="Unassembled WGS sequence"/>
</dbReference>
<evidence type="ECO:0000313" key="3">
    <source>
        <dbReference type="EMBL" id="KAF7837694.1"/>
    </source>
</evidence>
<proteinExistence type="predicted"/>
<feature type="compositionally biased region" description="Basic residues" evidence="1">
    <location>
        <begin position="92"/>
        <end position="104"/>
    </location>
</feature>
<keyword evidence="2" id="KW-1133">Transmembrane helix</keyword>
<dbReference type="EMBL" id="JAAIUW010000003">
    <property type="protein sequence ID" value="KAF7837694.1"/>
    <property type="molecule type" value="Genomic_DNA"/>
</dbReference>
<evidence type="ECO:0000256" key="2">
    <source>
        <dbReference type="SAM" id="Phobius"/>
    </source>
</evidence>
<sequence length="243" mass="26487">MDQINARDKDTELDLERGLAVTEDISMKESSLGTPNQQNPLFANLSGGSIGGFLTKEDRPNFNCNESNVVDVTNKLSAVQDTVDVEKPLVKEKRKKASSKKASKPPRPPRVQPLDAADQKLIRELSELALLKRARIERMKALKKMRASKPSSSNSSIFAMVFTIVFCIVIIVQGLSSGKSSVENFQGSPLPTKVIEGGPISVHYNLNPSASNPNAPSSESNNNFVKQVTGSYLSGNQKKSRLM</sequence>
<keyword evidence="2" id="KW-0812">Transmembrane</keyword>
<evidence type="ECO:0008006" key="5">
    <source>
        <dbReference type="Google" id="ProtNLM"/>
    </source>
</evidence>
<keyword evidence="4" id="KW-1185">Reference proteome</keyword>
<dbReference type="AlphaFoldDB" id="A0A834X4G5"/>
<keyword evidence="2" id="KW-0472">Membrane</keyword>
<comment type="caution">
    <text evidence="3">The sequence shown here is derived from an EMBL/GenBank/DDBJ whole genome shotgun (WGS) entry which is preliminary data.</text>
</comment>